<feature type="compositionally biased region" description="Acidic residues" evidence="1">
    <location>
        <begin position="131"/>
        <end position="160"/>
    </location>
</feature>
<organism evidence="2 3">
    <name type="scientific">Canna indica</name>
    <name type="common">Indian-shot</name>
    <dbReference type="NCBI Taxonomy" id="4628"/>
    <lineage>
        <taxon>Eukaryota</taxon>
        <taxon>Viridiplantae</taxon>
        <taxon>Streptophyta</taxon>
        <taxon>Embryophyta</taxon>
        <taxon>Tracheophyta</taxon>
        <taxon>Spermatophyta</taxon>
        <taxon>Magnoliopsida</taxon>
        <taxon>Liliopsida</taxon>
        <taxon>Zingiberales</taxon>
        <taxon>Cannaceae</taxon>
        <taxon>Canna</taxon>
    </lineage>
</organism>
<feature type="compositionally biased region" description="Polar residues" evidence="1">
    <location>
        <begin position="162"/>
        <end position="174"/>
    </location>
</feature>
<feature type="region of interest" description="Disordered" evidence="1">
    <location>
        <begin position="98"/>
        <end position="182"/>
    </location>
</feature>
<gene>
    <name evidence="2" type="ORF">Cni_G12311</name>
</gene>
<dbReference type="AlphaFoldDB" id="A0AAQ3Q8W9"/>
<feature type="region of interest" description="Disordered" evidence="1">
    <location>
        <begin position="29"/>
        <end position="55"/>
    </location>
</feature>
<reference evidence="2 3" key="1">
    <citation type="submission" date="2023-10" db="EMBL/GenBank/DDBJ databases">
        <title>Chromosome-scale genome assembly provides insights into flower coloration mechanisms of Canna indica.</title>
        <authorList>
            <person name="Li C."/>
        </authorList>
    </citation>
    <scope>NUCLEOTIDE SEQUENCE [LARGE SCALE GENOMIC DNA]</scope>
    <source>
        <tissue evidence="2">Flower</tissue>
    </source>
</reference>
<name>A0AAQ3Q8W9_9LILI</name>
<accession>A0AAQ3Q8W9</accession>
<dbReference type="Proteomes" id="UP001327560">
    <property type="component" value="Chromosome 4"/>
</dbReference>
<proteinExistence type="predicted"/>
<dbReference type="EMBL" id="CP136893">
    <property type="protein sequence ID" value="WOL03591.1"/>
    <property type="molecule type" value="Genomic_DNA"/>
</dbReference>
<evidence type="ECO:0000256" key="1">
    <source>
        <dbReference type="SAM" id="MobiDB-lite"/>
    </source>
</evidence>
<sequence length="182" mass="19662">MRDDVALRMRTRSLTLSVPLLDNTSFRASTLADGDSGAQPGALRSPRRERLAAPAEQTHRVAHWCLICRSCQSPTSWRAEGARLSPTVSVCERCSATASAKGSGGIGCDVGGQEEHKEEEEEGEGGGREESDQEEEDEDEDEEEEDGNSDDVDEDDEEGDNQVVSWSLTSLPVASSSSSEEE</sequence>
<evidence type="ECO:0000313" key="2">
    <source>
        <dbReference type="EMBL" id="WOL03591.1"/>
    </source>
</evidence>
<protein>
    <submittedName>
        <fullName evidence="2">Uncharacterized protein</fullName>
    </submittedName>
</protein>
<evidence type="ECO:0000313" key="3">
    <source>
        <dbReference type="Proteomes" id="UP001327560"/>
    </source>
</evidence>
<keyword evidence="3" id="KW-1185">Reference proteome</keyword>